<dbReference type="PANTHER" id="PTHR37957">
    <property type="entry name" value="BLR7070 PROTEIN"/>
    <property type="match status" value="1"/>
</dbReference>
<gene>
    <name evidence="4" type="ORF">CBA19CS42_05795</name>
</gene>
<feature type="domain" description="Phytase-like" evidence="3">
    <location>
        <begin position="59"/>
        <end position="428"/>
    </location>
</feature>
<dbReference type="AlphaFoldDB" id="A0AA37MR54"/>
<keyword evidence="2" id="KW-0732">Signal</keyword>
<evidence type="ECO:0000313" key="4">
    <source>
        <dbReference type="EMBL" id="GJH23997.1"/>
    </source>
</evidence>
<dbReference type="InterPro" id="IPR011044">
    <property type="entry name" value="Quino_amine_DH_bsu"/>
</dbReference>
<sequence length="496" mass="52755">MVRARACALSFALSALTVACSSAWAGVDLIAIGQLSGNAADRSKATAAPLENGAPGNLLGGLGSGLAYAGCDTFVAVPDRGPNAISYNKAIDDTASYINRFQTLILRLEAGAQGGKLPYTLDPKLVDTTLLHAREPLVYGDGAAANVGNGAPALNASNHTHYFTGRSDNFTPTKPSTYPRDARFDPESIRVARDGASVFISDEYGPYIYRFDRRTGERIAAYRVPASFAVTTLSPIGNDEISENTSGRVANKGMEGLAISPDGDMLFGVMQSPLLQDGGTNGAYTRILRIDLRTGKTTQYAYPLTNMGTVDAPNYPTISDIVAVNDHELLLDERDGKGLGDDSTAKIKRVYRVDIAGAQDVSQTSGESGLAPYALAKTLFLDVVSVLNAHGIASTEIPAKLESLAFGPDVRVGGVLKHTLFIANDNDFVGTVKDTNHPNGIDNPNQFFVFAIDAADLPDYVAQRLPGAQGRDDKACRSDRHDHDRDDHDHAHGHGM</sequence>
<dbReference type="Proteomes" id="UP001055111">
    <property type="component" value="Unassembled WGS sequence"/>
</dbReference>
<proteinExistence type="predicted"/>
<feature type="chain" id="PRO_5041239003" evidence="2">
    <location>
        <begin position="26"/>
        <end position="496"/>
    </location>
</feature>
<evidence type="ECO:0000259" key="3">
    <source>
        <dbReference type="Pfam" id="PF13449"/>
    </source>
</evidence>
<feature type="region of interest" description="Disordered" evidence="1">
    <location>
        <begin position="466"/>
        <end position="496"/>
    </location>
</feature>
<name>A0AA37MR54_9BURK</name>
<organism evidence="4 5">
    <name type="scientific">Caballeronia novacaledonica</name>
    <dbReference type="NCBI Taxonomy" id="1544861"/>
    <lineage>
        <taxon>Bacteria</taxon>
        <taxon>Pseudomonadati</taxon>
        <taxon>Pseudomonadota</taxon>
        <taxon>Betaproteobacteria</taxon>
        <taxon>Burkholderiales</taxon>
        <taxon>Burkholderiaceae</taxon>
        <taxon>Caballeronia</taxon>
    </lineage>
</organism>
<reference evidence="4" key="1">
    <citation type="submission" date="2022-09" db="EMBL/GenBank/DDBJ databases">
        <title>Isolation and characterization of 3-chlorobenzoate degrading bacteria from soils in Shizuoka.</title>
        <authorList>
            <person name="Ifat A."/>
            <person name="Ogawa N."/>
            <person name="Kimbara K."/>
            <person name="Moriuchi R."/>
            <person name="Dohra H."/>
            <person name="Shintani M."/>
        </authorList>
    </citation>
    <scope>NUCLEOTIDE SEQUENCE</scope>
    <source>
        <strain evidence="4">19CS4-2</strain>
    </source>
</reference>
<protein>
    <submittedName>
        <fullName evidence="4">Esterase-like activity of phytase family protein</fullName>
    </submittedName>
</protein>
<feature type="compositionally biased region" description="Basic and acidic residues" evidence="1">
    <location>
        <begin position="470"/>
        <end position="496"/>
    </location>
</feature>
<dbReference type="PROSITE" id="PS51257">
    <property type="entry name" value="PROKAR_LIPOPROTEIN"/>
    <property type="match status" value="1"/>
</dbReference>
<evidence type="ECO:0000256" key="2">
    <source>
        <dbReference type="SAM" id="SignalP"/>
    </source>
</evidence>
<dbReference type="SUPFAM" id="SSF50969">
    <property type="entry name" value="YVTN repeat-like/Quinoprotein amine dehydrogenase"/>
    <property type="match status" value="1"/>
</dbReference>
<dbReference type="Pfam" id="PF13449">
    <property type="entry name" value="Phytase-like"/>
    <property type="match status" value="1"/>
</dbReference>
<accession>A0AA37MR54</accession>
<feature type="signal peptide" evidence="2">
    <location>
        <begin position="1"/>
        <end position="25"/>
    </location>
</feature>
<dbReference type="PANTHER" id="PTHR37957:SF1">
    <property type="entry name" value="PHYTASE-LIKE DOMAIN-CONTAINING PROTEIN"/>
    <property type="match status" value="1"/>
</dbReference>
<comment type="caution">
    <text evidence="4">The sequence shown here is derived from an EMBL/GenBank/DDBJ whole genome shotgun (WGS) entry which is preliminary data.</text>
</comment>
<evidence type="ECO:0000256" key="1">
    <source>
        <dbReference type="SAM" id="MobiDB-lite"/>
    </source>
</evidence>
<evidence type="ECO:0000313" key="5">
    <source>
        <dbReference type="Proteomes" id="UP001055111"/>
    </source>
</evidence>
<dbReference type="RefSeq" id="WP_238210333.1">
    <property type="nucleotide sequence ID" value="NZ_BPUS01000001.1"/>
</dbReference>
<dbReference type="EMBL" id="BPUS01000001">
    <property type="protein sequence ID" value="GJH23997.1"/>
    <property type="molecule type" value="Genomic_DNA"/>
</dbReference>
<dbReference type="InterPro" id="IPR027372">
    <property type="entry name" value="Phytase-like_dom"/>
</dbReference>